<dbReference type="InterPro" id="IPR058781">
    <property type="entry name" value="HH_AprE-like"/>
</dbReference>
<feature type="chain" id="PRO_5046186149" evidence="3">
    <location>
        <begin position="24"/>
        <end position="403"/>
    </location>
</feature>
<sequence>MSMALERTALALAVLLAGSVASAEPYRLTAGDRVQLALSPSDAPVVMQVGADGSVRIRSVGGVPVAGLTLDDAEAAIETAVAEAGIFVAPDVDIAIDSYAPVMVTGDVATPGRLDYLPQLTVEVAVGLSGGISETRGTNRLELMRARAEIEGGLLGLRREMASTAARIARLEAELDDAAPQVVAGPELRRAVPALDTAGLEAALADQQAILENARARSAELVAGWDEEIAALTRQKTLLEERMALQDRIAEAQRAELEAARSLAERGLATTNALNTAERTVSDAQSRTFELQAALAGIERGISEARRGRDGFLRNRREELLVELRAARDQLAALRIRYGTAETQSALLSDGNLSALIDDGLFEVDYAVIDGRSGEIRADADAATPLRPGDAVRVEVTRLASEG</sequence>
<dbReference type="PANTHER" id="PTHR33619">
    <property type="entry name" value="POLYSACCHARIDE EXPORT PROTEIN GFCE-RELATED"/>
    <property type="match status" value="1"/>
</dbReference>
<evidence type="ECO:0000313" key="7">
    <source>
        <dbReference type="Proteomes" id="UP000576152"/>
    </source>
</evidence>
<evidence type="ECO:0000256" key="3">
    <source>
        <dbReference type="SAM" id="SignalP"/>
    </source>
</evidence>
<dbReference type="RefSeq" id="WP_183471316.1">
    <property type="nucleotide sequence ID" value="NZ_JACIBX010000004.1"/>
</dbReference>
<keyword evidence="2" id="KW-0175">Coiled coil</keyword>
<dbReference type="InterPro" id="IPR003715">
    <property type="entry name" value="Poly_export_N"/>
</dbReference>
<name>A0ABR6HMU9_9RHOB</name>
<evidence type="ECO:0000256" key="2">
    <source>
        <dbReference type="SAM" id="Coils"/>
    </source>
</evidence>
<feature type="domain" description="AprE-like long alpha-helical hairpin" evidence="5">
    <location>
        <begin position="157"/>
        <end position="342"/>
    </location>
</feature>
<feature type="coiled-coil region" evidence="2">
    <location>
        <begin position="317"/>
        <end position="344"/>
    </location>
</feature>
<dbReference type="Gene3D" id="3.10.560.10">
    <property type="entry name" value="Outer membrane lipoprotein wza domain like"/>
    <property type="match status" value="1"/>
</dbReference>
<keyword evidence="7" id="KW-1185">Reference proteome</keyword>
<keyword evidence="1 3" id="KW-0732">Signal</keyword>
<evidence type="ECO:0000259" key="4">
    <source>
        <dbReference type="Pfam" id="PF02563"/>
    </source>
</evidence>
<dbReference type="Gene3D" id="3.30.1950.10">
    <property type="entry name" value="wza like domain"/>
    <property type="match status" value="1"/>
</dbReference>
<dbReference type="PANTHER" id="PTHR33619:SF3">
    <property type="entry name" value="POLYSACCHARIDE EXPORT PROTEIN GFCE-RELATED"/>
    <property type="match status" value="1"/>
</dbReference>
<evidence type="ECO:0000313" key="6">
    <source>
        <dbReference type="EMBL" id="MBB3711870.1"/>
    </source>
</evidence>
<protein>
    <submittedName>
        <fullName evidence="6">Protein involved in polysaccharide export with SLBB domain</fullName>
    </submittedName>
</protein>
<feature type="signal peptide" evidence="3">
    <location>
        <begin position="1"/>
        <end position="23"/>
    </location>
</feature>
<evidence type="ECO:0000256" key="1">
    <source>
        <dbReference type="ARBA" id="ARBA00022729"/>
    </source>
</evidence>
<dbReference type="EMBL" id="JACIBX010000004">
    <property type="protein sequence ID" value="MBB3711870.1"/>
    <property type="molecule type" value="Genomic_DNA"/>
</dbReference>
<dbReference type="InterPro" id="IPR049712">
    <property type="entry name" value="Poly_export"/>
</dbReference>
<dbReference type="Pfam" id="PF25994">
    <property type="entry name" value="HH_AprE"/>
    <property type="match status" value="1"/>
</dbReference>
<feature type="coiled-coil region" evidence="2">
    <location>
        <begin position="222"/>
        <end position="255"/>
    </location>
</feature>
<comment type="caution">
    <text evidence="6">The sequence shown here is derived from an EMBL/GenBank/DDBJ whole genome shotgun (WGS) entry which is preliminary data.</text>
</comment>
<feature type="domain" description="Polysaccharide export protein N-terminal" evidence="4">
    <location>
        <begin position="22"/>
        <end position="96"/>
    </location>
</feature>
<gene>
    <name evidence="6" type="ORF">FHS00_001446</name>
</gene>
<dbReference type="Proteomes" id="UP000576152">
    <property type="component" value="Unassembled WGS sequence"/>
</dbReference>
<organism evidence="6 7">
    <name type="scientific">Limimaricola variabilis</name>
    <dbReference type="NCBI Taxonomy" id="1492771"/>
    <lineage>
        <taxon>Bacteria</taxon>
        <taxon>Pseudomonadati</taxon>
        <taxon>Pseudomonadota</taxon>
        <taxon>Alphaproteobacteria</taxon>
        <taxon>Rhodobacterales</taxon>
        <taxon>Paracoccaceae</taxon>
        <taxon>Limimaricola</taxon>
    </lineage>
</organism>
<evidence type="ECO:0000259" key="5">
    <source>
        <dbReference type="Pfam" id="PF25994"/>
    </source>
</evidence>
<reference evidence="6 7" key="1">
    <citation type="submission" date="2020-08" db="EMBL/GenBank/DDBJ databases">
        <title>Genomic Encyclopedia of Type Strains, Phase III (KMG-III): the genomes of soil and plant-associated and newly described type strains.</title>
        <authorList>
            <person name="Whitman W."/>
        </authorList>
    </citation>
    <scope>NUCLEOTIDE SEQUENCE [LARGE SCALE GENOMIC DNA]</scope>
    <source>
        <strain evidence="6 7">CECT 8572</strain>
    </source>
</reference>
<proteinExistence type="predicted"/>
<dbReference type="Pfam" id="PF02563">
    <property type="entry name" value="Poly_export"/>
    <property type="match status" value="1"/>
</dbReference>
<accession>A0ABR6HMU9</accession>